<feature type="compositionally biased region" description="Low complexity" evidence="3">
    <location>
        <begin position="98"/>
        <end position="112"/>
    </location>
</feature>
<dbReference type="GO" id="GO:0003676">
    <property type="term" value="F:nucleic acid binding"/>
    <property type="evidence" value="ECO:0007669"/>
    <property type="project" value="InterPro"/>
</dbReference>
<comment type="caution">
    <text evidence="4">The sequence shown here is derived from an EMBL/GenBank/DDBJ whole genome shotgun (WGS) entry which is preliminary data.</text>
</comment>
<protein>
    <recommendedName>
        <fullName evidence="6">Flavin reductase like domain-containing protein</fullName>
    </recommendedName>
</protein>
<evidence type="ECO:0000256" key="3">
    <source>
        <dbReference type="SAM" id="MobiDB-lite"/>
    </source>
</evidence>
<dbReference type="PANTHER" id="PTHR13620:SF59">
    <property type="entry name" value="POLYNUCLEOTIDYL TRANSFERASE, RIBONUCLEASE H-LIKE SUPERFAMILY PROTEIN"/>
    <property type="match status" value="1"/>
</dbReference>
<dbReference type="InterPro" id="IPR036397">
    <property type="entry name" value="RNaseH_sf"/>
</dbReference>
<dbReference type="EMBL" id="JBDFQZ010000005">
    <property type="protein sequence ID" value="KAK9724972.1"/>
    <property type="molecule type" value="Genomic_DNA"/>
</dbReference>
<accession>A0AAW1KUM5</accession>
<dbReference type="Gene3D" id="3.30.420.10">
    <property type="entry name" value="Ribonuclease H-like superfamily/Ribonuclease H"/>
    <property type="match status" value="1"/>
</dbReference>
<organism evidence="4 5">
    <name type="scientific">Saponaria officinalis</name>
    <name type="common">Common soapwort</name>
    <name type="synonym">Lychnis saponaria</name>
    <dbReference type="NCBI Taxonomy" id="3572"/>
    <lineage>
        <taxon>Eukaryota</taxon>
        <taxon>Viridiplantae</taxon>
        <taxon>Streptophyta</taxon>
        <taxon>Embryophyta</taxon>
        <taxon>Tracheophyta</taxon>
        <taxon>Spermatophyta</taxon>
        <taxon>Magnoliopsida</taxon>
        <taxon>eudicotyledons</taxon>
        <taxon>Gunneridae</taxon>
        <taxon>Pentapetalae</taxon>
        <taxon>Caryophyllales</taxon>
        <taxon>Caryophyllaceae</taxon>
        <taxon>Caryophylleae</taxon>
        <taxon>Saponaria</taxon>
    </lineage>
</organism>
<evidence type="ECO:0000313" key="4">
    <source>
        <dbReference type="EMBL" id="KAK9724972.1"/>
    </source>
</evidence>
<reference evidence="4" key="1">
    <citation type="submission" date="2024-03" db="EMBL/GenBank/DDBJ databases">
        <title>WGS assembly of Saponaria officinalis var. Norfolk2.</title>
        <authorList>
            <person name="Jenkins J."/>
            <person name="Shu S."/>
            <person name="Grimwood J."/>
            <person name="Barry K."/>
            <person name="Goodstein D."/>
            <person name="Schmutz J."/>
            <person name="Leebens-Mack J."/>
            <person name="Osbourn A."/>
        </authorList>
    </citation>
    <scope>NUCLEOTIDE SEQUENCE [LARGE SCALE GENOMIC DNA]</scope>
    <source>
        <strain evidence="4">JIC</strain>
    </source>
</reference>
<keyword evidence="5" id="KW-1185">Reference proteome</keyword>
<keyword evidence="2" id="KW-0378">Hydrolase</keyword>
<dbReference type="GO" id="GO:0008408">
    <property type="term" value="F:3'-5' exonuclease activity"/>
    <property type="evidence" value="ECO:0007669"/>
    <property type="project" value="TreeGrafter"/>
</dbReference>
<evidence type="ECO:0000256" key="1">
    <source>
        <dbReference type="ARBA" id="ARBA00022722"/>
    </source>
</evidence>
<dbReference type="GO" id="GO:0005634">
    <property type="term" value="C:nucleus"/>
    <property type="evidence" value="ECO:0007669"/>
    <property type="project" value="TreeGrafter"/>
</dbReference>
<dbReference type="AlphaFoldDB" id="A0AAW1KUM5"/>
<gene>
    <name evidence="4" type="ORF">RND81_05G112400</name>
</gene>
<sequence length="150" mass="16764">MGVIITETPHRNLQKTSHFTVNLLGNDDVHTISTTLTTHPGTVRNWLHSVLHSHRPHLHRLVIGLGVQWTPYDHPSAATLQLCVGRRCLIYHLHHSRSSTASSPTAGSPSSAYGTPATPACSGTRRTGWRWRRGCRWMCGVMWWMRTAGV</sequence>
<dbReference type="Proteomes" id="UP001443914">
    <property type="component" value="Unassembled WGS sequence"/>
</dbReference>
<dbReference type="PANTHER" id="PTHR13620">
    <property type="entry name" value="3-5 EXONUCLEASE"/>
    <property type="match status" value="1"/>
</dbReference>
<proteinExistence type="predicted"/>
<dbReference type="SUPFAM" id="SSF53098">
    <property type="entry name" value="Ribonuclease H-like"/>
    <property type="match status" value="1"/>
</dbReference>
<dbReference type="InterPro" id="IPR012337">
    <property type="entry name" value="RNaseH-like_sf"/>
</dbReference>
<dbReference type="InterPro" id="IPR051132">
    <property type="entry name" value="3-5_Exonuclease_domain"/>
</dbReference>
<feature type="region of interest" description="Disordered" evidence="3">
    <location>
        <begin position="98"/>
        <end position="121"/>
    </location>
</feature>
<name>A0AAW1KUM5_SAPOF</name>
<evidence type="ECO:0000256" key="2">
    <source>
        <dbReference type="ARBA" id="ARBA00022801"/>
    </source>
</evidence>
<dbReference type="GO" id="GO:0005737">
    <property type="term" value="C:cytoplasm"/>
    <property type="evidence" value="ECO:0007669"/>
    <property type="project" value="TreeGrafter"/>
</dbReference>
<evidence type="ECO:0008006" key="6">
    <source>
        <dbReference type="Google" id="ProtNLM"/>
    </source>
</evidence>
<evidence type="ECO:0000313" key="5">
    <source>
        <dbReference type="Proteomes" id="UP001443914"/>
    </source>
</evidence>
<keyword evidence="1" id="KW-0540">Nuclease</keyword>